<evidence type="ECO:0000259" key="3">
    <source>
        <dbReference type="SMART" id="SM00460"/>
    </source>
</evidence>
<dbReference type="SUPFAM" id="SSF54001">
    <property type="entry name" value="Cysteine proteinases"/>
    <property type="match status" value="1"/>
</dbReference>
<comment type="caution">
    <text evidence="4">The sequence shown here is derived from an EMBL/GenBank/DDBJ whole genome shotgun (WGS) entry which is preliminary data.</text>
</comment>
<feature type="signal peptide" evidence="2">
    <location>
        <begin position="1"/>
        <end position="27"/>
    </location>
</feature>
<dbReference type="InterPro" id="IPR002931">
    <property type="entry name" value="Transglutaminase-like"/>
</dbReference>
<feature type="domain" description="Transglutaminase-like" evidence="3">
    <location>
        <begin position="221"/>
        <end position="281"/>
    </location>
</feature>
<evidence type="ECO:0000256" key="2">
    <source>
        <dbReference type="SAM" id="SignalP"/>
    </source>
</evidence>
<dbReference type="InterPro" id="IPR052557">
    <property type="entry name" value="CAP/Cytokinesis_protein"/>
</dbReference>
<dbReference type="RefSeq" id="WP_066825999.1">
    <property type="nucleotide sequence ID" value="NZ_LTBA01000024.1"/>
</dbReference>
<dbReference type="PATRIC" id="fig|1121338.3.peg.1989"/>
<evidence type="ECO:0000313" key="4">
    <source>
        <dbReference type="EMBL" id="KYH34153.1"/>
    </source>
</evidence>
<dbReference type="InterPro" id="IPR014755">
    <property type="entry name" value="Cu-Rt/internalin_Ig-like"/>
</dbReference>
<protein>
    <submittedName>
        <fullName evidence="4">Transglutaminase-like superfamily protein</fullName>
    </submittedName>
</protein>
<dbReference type="SMART" id="SM00460">
    <property type="entry name" value="TGc"/>
    <property type="match status" value="1"/>
</dbReference>
<dbReference type="Pfam" id="PF13205">
    <property type="entry name" value="Big_5"/>
    <property type="match status" value="1"/>
</dbReference>
<reference evidence="4 5" key="1">
    <citation type="submission" date="2016-02" db="EMBL/GenBank/DDBJ databases">
        <title>Genome sequence of Clostridium tepidiprofundi DSM 19306.</title>
        <authorList>
            <person name="Poehlein A."/>
            <person name="Daniel R."/>
        </authorList>
    </citation>
    <scope>NUCLEOTIDE SEQUENCE [LARGE SCALE GENOMIC DNA]</scope>
    <source>
        <strain evidence="4 5">DSM 19306</strain>
    </source>
</reference>
<dbReference type="STRING" id="1121338.CLTEP_19300"/>
<accession>A0A151B2Z7</accession>
<dbReference type="OrthoDB" id="9788327at2"/>
<keyword evidence="1 2" id="KW-0732">Signal</keyword>
<dbReference type="Proteomes" id="UP000075531">
    <property type="component" value="Unassembled WGS sequence"/>
</dbReference>
<dbReference type="EMBL" id="LTBA01000024">
    <property type="protein sequence ID" value="KYH34153.1"/>
    <property type="molecule type" value="Genomic_DNA"/>
</dbReference>
<dbReference type="AlphaFoldDB" id="A0A151B2Z7"/>
<keyword evidence="5" id="KW-1185">Reference proteome</keyword>
<evidence type="ECO:0000256" key="1">
    <source>
        <dbReference type="ARBA" id="ARBA00022729"/>
    </source>
</evidence>
<sequence length="411" mass="48099">MKNLNKLSKFIFILMFCLTLLSKIAFAESVIYAKDKVDSSKVWTVKFNKPLDEKYIYSNICVYDKMNKSLKPVELKLDKNNNTVKVIPIKPYMSGVTYEMIINNGIKSESGEFNSKATKYIFTIKGEKNSNHIDKYWRNTKLWEFERYYNNATDEQVKEKVDKLIKREDEIIAKIIKPHMTDYEKELAIHDYIVNNAQYDRRIFAESDEKMPYTSYTAYGIIMEGKAVCEGYAEAMKRLCNKAGIECSIIVGYGIYNGSKEGHAWNIVNIQGKYYHVDVTWDDPLYNDGKDKLYHTYFNITDGMIEKDHEWTKTDYTSCTSTEYSNLNINIPEYDSDGDLYKLVKDKDELSKTIKKAIDNNVKKLSLKVINIDLKDVELMLYKNSKVHSYSISYTQEDIQGVRYFDIYIKY</sequence>
<feature type="chain" id="PRO_5007577931" evidence="2">
    <location>
        <begin position="28"/>
        <end position="411"/>
    </location>
</feature>
<dbReference type="PANTHER" id="PTHR46333">
    <property type="entry name" value="CYTOKINESIS PROTEIN 3"/>
    <property type="match status" value="1"/>
</dbReference>
<dbReference type="PANTHER" id="PTHR46333:SF2">
    <property type="entry name" value="CYTOKINESIS PROTEIN 3"/>
    <property type="match status" value="1"/>
</dbReference>
<evidence type="ECO:0000313" key="5">
    <source>
        <dbReference type="Proteomes" id="UP000075531"/>
    </source>
</evidence>
<proteinExistence type="predicted"/>
<dbReference type="InterPro" id="IPR038765">
    <property type="entry name" value="Papain-like_cys_pep_sf"/>
</dbReference>
<dbReference type="Gene3D" id="2.60.40.1220">
    <property type="match status" value="1"/>
</dbReference>
<gene>
    <name evidence="4" type="ORF">CLTEP_19300</name>
</gene>
<dbReference type="InterPro" id="IPR032812">
    <property type="entry name" value="SbsA_Ig"/>
</dbReference>
<organism evidence="4 5">
    <name type="scientific">Clostridium tepidiprofundi DSM 19306</name>
    <dbReference type="NCBI Taxonomy" id="1121338"/>
    <lineage>
        <taxon>Bacteria</taxon>
        <taxon>Bacillati</taxon>
        <taxon>Bacillota</taxon>
        <taxon>Clostridia</taxon>
        <taxon>Eubacteriales</taxon>
        <taxon>Clostridiaceae</taxon>
        <taxon>Clostridium</taxon>
    </lineage>
</organism>
<dbReference type="Gene3D" id="3.10.620.30">
    <property type="match status" value="1"/>
</dbReference>
<dbReference type="GO" id="GO:0005737">
    <property type="term" value="C:cytoplasm"/>
    <property type="evidence" value="ECO:0007669"/>
    <property type="project" value="TreeGrafter"/>
</dbReference>
<name>A0A151B2Z7_9CLOT</name>
<dbReference type="Pfam" id="PF01841">
    <property type="entry name" value="Transglut_core"/>
    <property type="match status" value="1"/>
</dbReference>